<evidence type="ECO:0000259" key="1">
    <source>
        <dbReference type="Pfam" id="PF00561"/>
    </source>
</evidence>
<dbReference type="OrthoDB" id="1376138at2"/>
<dbReference type="InterPro" id="IPR000073">
    <property type="entry name" value="AB_hydrolase_1"/>
</dbReference>
<dbReference type="PANTHER" id="PTHR43798">
    <property type="entry name" value="MONOACYLGLYCEROL LIPASE"/>
    <property type="match status" value="1"/>
</dbReference>
<keyword evidence="2" id="KW-0378">Hydrolase</keyword>
<dbReference type="EMBL" id="CP003155">
    <property type="protein sequence ID" value="AEV30157.1"/>
    <property type="molecule type" value="Genomic_DNA"/>
</dbReference>
<dbReference type="Pfam" id="PF00561">
    <property type="entry name" value="Abhydrolase_1"/>
    <property type="match status" value="1"/>
</dbReference>
<organism evidence="2 3">
    <name type="scientific">Sphaerochaeta pleomorpha (strain ATCC BAA-1885 / DSM 22778 / Grapes)</name>
    <dbReference type="NCBI Taxonomy" id="158190"/>
    <lineage>
        <taxon>Bacteria</taxon>
        <taxon>Pseudomonadati</taxon>
        <taxon>Spirochaetota</taxon>
        <taxon>Spirochaetia</taxon>
        <taxon>Spirochaetales</taxon>
        <taxon>Sphaerochaetaceae</taxon>
        <taxon>Sphaerochaeta</taxon>
    </lineage>
</organism>
<dbReference type="RefSeq" id="WP_014270998.1">
    <property type="nucleotide sequence ID" value="NC_016633.1"/>
</dbReference>
<gene>
    <name evidence="2" type="ordered locus">SpiGrapes_2385</name>
</gene>
<dbReference type="KEGG" id="sgp:SpiGrapes_2385"/>
<dbReference type="InterPro" id="IPR050266">
    <property type="entry name" value="AB_hydrolase_sf"/>
</dbReference>
<dbReference type="STRING" id="158190.SpiGrapes_2385"/>
<keyword evidence="2" id="KW-0808">Transferase</keyword>
<keyword evidence="3" id="KW-1185">Reference proteome</keyword>
<evidence type="ECO:0000313" key="3">
    <source>
        <dbReference type="Proteomes" id="UP000005632"/>
    </source>
</evidence>
<dbReference type="Proteomes" id="UP000005632">
    <property type="component" value="Chromosome"/>
</dbReference>
<dbReference type="HOGENOM" id="CLU_020336_39_0_12"/>
<feature type="domain" description="AB hydrolase-1" evidence="1">
    <location>
        <begin position="24"/>
        <end position="143"/>
    </location>
</feature>
<proteinExistence type="predicted"/>
<dbReference type="SUPFAM" id="SSF53474">
    <property type="entry name" value="alpha/beta-Hydrolases"/>
    <property type="match status" value="1"/>
</dbReference>
<dbReference type="Gene3D" id="3.40.50.1820">
    <property type="entry name" value="alpha/beta hydrolase"/>
    <property type="match status" value="1"/>
</dbReference>
<keyword evidence="2" id="KW-0012">Acyltransferase</keyword>
<protein>
    <submittedName>
        <fullName evidence="2">Putative hydrolase or acyltransferase of alpha/beta superfamily</fullName>
    </submittedName>
</protein>
<name>G8QSX5_SPHPG</name>
<reference evidence="2 3" key="1">
    <citation type="submission" date="2011-11" db="EMBL/GenBank/DDBJ databases">
        <title>Complete sequence of Spirochaeta sp. grapes.</title>
        <authorList>
            <consortium name="US DOE Joint Genome Institute"/>
            <person name="Lucas S."/>
            <person name="Han J."/>
            <person name="Lapidus A."/>
            <person name="Cheng J.-F."/>
            <person name="Goodwin L."/>
            <person name="Pitluck S."/>
            <person name="Peters L."/>
            <person name="Ovchinnikova G."/>
            <person name="Munk A.C."/>
            <person name="Detter J.C."/>
            <person name="Han C."/>
            <person name="Tapia R."/>
            <person name="Land M."/>
            <person name="Hauser L."/>
            <person name="Kyrpides N."/>
            <person name="Ivanova N."/>
            <person name="Pagani I."/>
            <person name="Ritalahtilisa K."/>
            <person name="Loeffler F."/>
            <person name="Woyke T."/>
        </authorList>
    </citation>
    <scope>NUCLEOTIDE SEQUENCE [LARGE SCALE GENOMIC DNA]</scope>
    <source>
        <strain evidence="3">ATCC BAA-1885 / DSM 22778 / Grapes</strain>
    </source>
</reference>
<evidence type="ECO:0000313" key="2">
    <source>
        <dbReference type="EMBL" id="AEV30157.1"/>
    </source>
</evidence>
<dbReference type="GO" id="GO:0016787">
    <property type="term" value="F:hydrolase activity"/>
    <property type="evidence" value="ECO:0007669"/>
    <property type="project" value="UniProtKB-KW"/>
</dbReference>
<dbReference type="GO" id="GO:0016746">
    <property type="term" value="F:acyltransferase activity"/>
    <property type="evidence" value="ECO:0007669"/>
    <property type="project" value="UniProtKB-KW"/>
</dbReference>
<dbReference type="eggNOG" id="COG0596">
    <property type="taxonomic scope" value="Bacteria"/>
</dbReference>
<dbReference type="InterPro" id="IPR029058">
    <property type="entry name" value="AB_hydrolase_fold"/>
</dbReference>
<dbReference type="AlphaFoldDB" id="G8QSX5"/>
<sequence length="254" mass="27718">MKEFLVPTVPGILRYNDFPGEGVPILFIHGLGCAGSFDYPQVLAQSELKHAHCVAVDIFGSGYSDQPENFGYSVEEHASSLQQLVSHLHWDTYTVFGHSLGGAIALSLANLDRKKVSSIILSEANLDASPEGSTSKFIADQSQESFLAKGFLQLIEESRSTGNTMWAATLSHWSPKATYLIAKSAAEGVTPSWREILYTLPCKKTFIFGERTLPTPEYQELSSQGIEIQVVRDAGHSMAWENPQGLAQAIAKAL</sequence>
<accession>G8QSX5</accession>